<comment type="caution">
    <text evidence="3">The sequence shown here is derived from an EMBL/GenBank/DDBJ whole genome shotgun (WGS) entry which is preliminary data.</text>
</comment>
<keyword evidence="4" id="KW-1185">Reference proteome</keyword>
<keyword evidence="2" id="KW-1133">Transmembrane helix</keyword>
<keyword evidence="2" id="KW-0812">Transmembrane</keyword>
<evidence type="ECO:0000256" key="2">
    <source>
        <dbReference type="SAM" id="Phobius"/>
    </source>
</evidence>
<feature type="compositionally biased region" description="Pro residues" evidence="1">
    <location>
        <begin position="10"/>
        <end position="21"/>
    </location>
</feature>
<feature type="compositionally biased region" description="Polar residues" evidence="1">
    <location>
        <begin position="110"/>
        <end position="125"/>
    </location>
</feature>
<sequence length="271" mass="28148">MEDATTPDPQAAPPPWGPPADPAGWPSSPTPSSPPPPGPPPGGNDGETILSLSDEPWDHDRWAEPEMWNPDQHRKKSPLPFILLGGGVVALAAIALAIIFWPSSGGTGTPAANSSLPAQGQSPGAQSEPVGDSPSESGDATALKRQAGQVDALLTEMSSTRSELGSVVTGGCPVSGLERIRSQRQEQVGKAKALEVDALENGTAMRDALVRALEASVESNQGYLDVAPGCPSDGDVAPMNERASQAKREFVDYWRPNAEKAGLAVRGPDDI</sequence>
<accession>A0ABN3JBX7</accession>
<name>A0ABN3JBX7_9ACTN</name>
<organism evidence="3 4">
    <name type="scientific">Actinomadura vinacea</name>
    <dbReference type="NCBI Taxonomy" id="115336"/>
    <lineage>
        <taxon>Bacteria</taxon>
        <taxon>Bacillati</taxon>
        <taxon>Actinomycetota</taxon>
        <taxon>Actinomycetes</taxon>
        <taxon>Streptosporangiales</taxon>
        <taxon>Thermomonosporaceae</taxon>
        <taxon>Actinomadura</taxon>
    </lineage>
</organism>
<evidence type="ECO:0000256" key="1">
    <source>
        <dbReference type="SAM" id="MobiDB-lite"/>
    </source>
</evidence>
<evidence type="ECO:0000313" key="4">
    <source>
        <dbReference type="Proteomes" id="UP001501231"/>
    </source>
</evidence>
<protein>
    <submittedName>
        <fullName evidence="3">Uncharacterized protein</fullName>
    </submittedName>
</protein>
<feature type="compositionally biased region" description="Pro residues" evidence="1">
    <location>
        <begin position="28"/>
        <end position="42"/>
    </location>
</feature>
<reference evidence="3 4" key="1">
    <citation type="journal article" date="2019" name="Int. J. Syst. Evol. Microbiol.">
        <title>The Global Catalogue of Microorganisms (GCM) 10K type strain sequencing project: providing services to taxonomists for standard genome sequencing and annotation.</title>
        <authorList>
            <consortium name="The Broad Institute Genomics Platform"/>
            <consortium name="The Broad Institute Genome Sequencing Center for Infectious Disease"/>
            <person name="Wu L."/>
            <person name="Ma J."/>
        </authorList>
    </citation>
    <scope>NUCLEOTIDE SEQUENCE [LARGE SCALE GENOMIC DNA]</scope>
    <source>
        <strain evidence="3 4">JCM 3325</strain>
    </source>
</reference>
<feature type="transmembrane region" description="Helical" evidence="2">
    <location>
        <begin position="81"/>
        <end position="101"/>
    </location>
</feature>
<dbReference type="RefSeq" id="WP_344591201.1">
    <property type="nucleotide sequence ID" value="NZ_BAAARW010000016.1"/>
</dbReference>
<feature type="region of interest" description="Disordered" evidence="1">
    <location>
        <begin position="1"/>
        <end position="79"/>
    </location>
</feature>
<dbReference type="Proteomes" id="UP001501231">
    <property type="component" value="Unassembled WGS sequence"/>
</dbReference>
<proteinExistence type="predicted"/>
<dbReference type="EMBL" id="BAAARW010000016">
    <property type="protein sequence ID" value="GAA2426681.1"/>
    <property type="molecule type" value="Genomic_DNA"/>
</dbReference>
<feature type="region of interest" description="Disordered" evidence="1">
    <location>
        <begin position="108"/>
        <end position="143"/>
    </location>
</feature>
<keyword evidence="2" id="KW-0472">Membrane</keyword>
<evidence type="ECO:0000313" key="3">
    <source>
        <dbReference type="EMBL" id="GAA2426681.1"/>
    </source>
</evidence>
<gene>
    <name evidence="3" type="ORF">GCM10010191_44020</name>
</gene>